<sequence>MAVKVLHETNVDTDEQYQNEIECRANLQHENITQLLGYCYETENRPLEYNGRIVIVETRHRALCLQYMQNGSLQNHITDASHGLDWCTRYKIIKGTCDGLRYLHERLPRHILHLGLKPDNILLDENMVPKITDFGDSRLFGEERTNQIMAPVGTRGYQPPEYIDKGVISTKFDIYSLGVVVVRIVSGMSAYSLLADMTSQDFIKLVVGEWRTRLQATLKGRLLEGYCQQVTKCVEIALNCLERDRHKRPNIGEVVCMLDETETVIHDASQLLHVHPMVQAPHMDDNEMISIPSAIEEVQASDVDLIPYTRIS</sequence>
<dbReference type="AlphaFoldDB" id="A0ABC9AR09"/>
<accession>A0ABC9AR09</accession>
<evidence type="ECO:0000259" key="1">
    <source>
        <dbReference type="PROSITE" id="PS50011"/>
    </source>
</evidence>
<dbReference type="InterPro" id="IPR000719">
    <property type="entry name" value="Prot_kinase_dom"/>
</dbReference>
<dbReference type="EMBL" id="OZ075131">
    <property type="protein sequence ID" value="CAL4981522.1"/>
    <property type="molecule type" value="Genomic_DNA"/>
</dbReference>
<dbReference type="Proteomes" id="UP001497457">
    <property type="component" value="Chromosome 21rd"/>
</dbReference>
<reference evidence="2 3" key="2">
    <citation type="submission" date="2024-10" db="EMBL/GenBank/DDBJ databases">
        <authorList>
            <person name="Ryan C."/>
        </authorList>
    </citation>
    <scope>NUCLEOTIDE SEQUENCE [LARGE SCALE GENOMIC DNA]</scope>
</reference>
<feature type="domain" description="Protein kinase" evidence="1">
    <location>
        <begin position="1"/>
        <end position="278"/>
    </location>
</feature>
<dbReference type="Gene3D" id="1.10.510.10">
    <property type="entry name" value="Transferase(Phosphotransferase) domain 1"/>
    <property type="match status" value="1"/>
</dbReference>
<proteinExistence type="predicted"/>
<reference evidence="3" key="1">
    <citation type="submission" date="2024-06" db="EMBL/GenBank/DDBJ databases">
        <authorList>
            <person name="Ryan C."/>
        </authorList>
    </citation>
    <scope>NUCLEOTIDE SEQUENCE [LARGE SCALE GENOMIC DNA]</scope>
</reference>
<dbReference type="Gene3D" id="3.30.200.20">
    <property type="entry name" value="Phosphorylase Kinase, domain 1"/>
    <property type="match status" value="1"/>
</dbReference>
<dbReference type="InterPro" id="IPR011009">
    <property type="entry name" value="Kinase-like_dom_sf"/>
</dbReference>
<dbReference type="PROSITE" id="PS50011">
    <property type="entry name" value="PROTEIN_KINASE_DOM"/>
    <property type="match status" value="1"/>
</dbReference>
<dbReference type="SUPFAM" id="SSF56112">
    <property type="entry name" value="Protein kinase-like (PK-like)"/>
    <property type="match status" value="1"/>
</dbReference>
<evidence type="ECO:0000313" key="3">
    <source>
        <dbReference type="Proteomes" id="UP001497457"/>
    </source>
</evidence>
<keyword evidence="3" id="KW-1185">Reference proteome</keyword>
<dbReference type="PANTHER" id="PTHR45707">
    <property type="entry name" value="C2 CALCIUM/LIPID-BINDING PLANT PHOSPHORIBOSYLTRANSFERASE FAMILY PROTEIN"/>
    <property type="match status" value="1"/>
</dbReference>
<name>A0ABC9AR09_9POAL</name>
<dbReference type="Pfam" id="PF00069">
    <property type="entry name" value="Pkinase"/>
    <property type="match status" value="1"/>
</dbReference>
<gene>
    <name evidence="2" type="ORF">URODEC1_LOCUS56178</name>
</gene>
<evidence type="ECO:0000313" key="2">
    <source>
        <dbReference type="EMBL" id="CAL4981522.1"/>
    </source>
</evidence>
<protein>
    <recommendedName>
        <fullName evidence="1">Protein kinase domain-containing protein</fullName>
    </recommendedName>
</protein>
<dbReference type="FunFam" id="1.10.510.10:FF:000870">
    <property type="entry name" value="OSJNBa0016N04.16-like protein"/>
    <property type="match status" value="1"/>
</dbReference>
<dbReference type="PIRSF" id="PIRSF000654">
    <property type="entry name" value="Integrin-linked_kinase"/>
    <property type="match status" value="1"/>
</dbReference>
<organism evidence="2 3">
    <name type="scientific">Urochloa decumbens</name>
    <dbReference type="NCBI Taxonomy" id="240449"/>
    <lineage>
        <taxon>Eukaryota</taxon>
        <taxon>Viridiplantae</taxon>
        <taxon>Streptophyta</taxon>
        <taxon>Embryophyta</taxon>
        <taxon>Tracheophyta</taxon>
        <taxon>Spermatophyta</taxon>
        <taxon>Magnoliopsida</taxon>
        <taxon>Liliopsida</taxon>
        <taxon>Poales</taxon>
        <taxon>Poaceae</taxon>
        <taxon>PACMAD clade</taxon>
        <taxon>Panicoideae</taxon>
        <taxon>Panicodae</taxon>
        <taxon>Paniceae</taxon>
        <taxon>Melinidinae</taxon>
        <taxon>Urochloa</taxon>
    </lineage>
</organism>
<dbReference type="PANTHER" id="PTHR45707:SF76">
    <property type="entry name" value="PROTEIN KINASE DOMAIN-CONTAINING PROTEIN"/>
    <property type="match status" value="1"/>
</dbReference>